<evidence type="ECO:0000259" key="1">
    <source>
        <dbReference type="Pfam" id="PF20478"/>
    </source>
</evidence>
<dbReference type="PANTHER" id="PTHR36981">
    <property type="entry name" value="ZGC:195170"/>
    <property type="match status" value="1"/>
</dbReference>
<evidence type="ECO:0000313" key="2">
    <source>
        <dbReference type="EMBL" id="CAH3133219.1"/>
    </source>
</evidence>
<accession>A0ABN8P4T1</accession>
<protein>
    <recommendedName>
        <fullName evidence="1">P2X purinoreceptor 7 intracellular domain-containing protein</fullName>
    </recommendedName>
</protein>
<organism evidence="2 3">
    <name type="scientific">Porites lobata</name>
    <dbReference type="NCBI Taxonomy" id="104759"/>
    <lineage>
        <taxon>Eukaryota</taxon>
        <taxon>Metazoa</taxon>
        <taxon>Cnidaria</taxon>
        <taxon>Anthozoa</taxon>
        <taxon>Hexacorallia</taxon>
        <taxon>Scleractinia</taxon>
        <taxon>Fungiina</taxon>
        <taxon>Poritidae</taxon>
        <taxon>Porites</taxon>
    </lineage>
</organism>
<dbReference type="InterPro" id="IPR046815">
    <property type="entry name" value="P2RX7_C"/>
</dbReference>
<dbReference type="Proteomes" id="UP001159405">
    <property type="component" value="Unassembled WGS sequence"/>
</dbReference>
<reference evidence="2 3" key="1">
    <citation type="submission" date="2022-05" db="EMBL/GenBank/DDBJ databases">
        <authorList>
            <consortium name="Genoscope - CEA"/>
            <person name="William W."/>
        </authorList>
    </citation>
    <scope>NUCLEOTIDE SEQUENCE [LARGE SCALE GENOMIC DNA]</scope>
</reference>
<dbReference type="EMBL" id="CALNXK010000052">
    <property type="protein sequence ID" value="CAH3133219.1"/>
    <property type="molecule type" value="Genomic_DNA"/>
</dbReference>
<dbReference type="Pfam" id="PF20478">
    <property type="entry name" value="P2RX7_C"/>
    <property type="match status" value="1"/>
</dbReference>
<comment type="caution">
    <text evidence="2">The sequence shown here is derived from an EMBL/GenBank/DDBJ whole genome shotgun (WGS) entry which is preliminary data.</text>
</comment>
<proteinExistence type="predicted"/>
<keyword evidence="3" id="KW-1185">Reference proteome</keyword>
<feature type="domain" description="P2X purinoreceptor 7 intracellular" evidence="1">
    <location>
        <begin position="32"/>
        <end position="127"/>
    </location>
</feature>
<dbReference type="PANTHER" id="PTHR36981:SF1">
    <property type="entry name" value="P2X PURINORECEPTOR 7 INTRACELLULAR DOMAIN-CONTAINING PROTEIN"/>
    <property type="match status" value="1"/>
</dbReference>
<sequence length="132" mass="15530">MWREEENICCQEVDVVKRKNLEAVDVENMEEPPKCIVEHPGFQAVCLNYRVLQATWLQYKQQYGASAYEGSDHKKSRHIAYRQLVRWCWGSLGKDIRVPLPSCAVNCVRAHFQEPERLDDEMEYTGFQYADE</sequence>
<gene>
    <name evidence="2" type="ORF">PLOB_00036696</name>
</gene>
<name>A0ABN8P4T1_9CNID</name>
<evidence type="ECO:0000313" key="3">
    <source>
        <dbReference type="Proteomes" id="UP001159405"/>
    </source>
</evidence>